<sequence length="484" mass="51664">MSTSVALPGGVQPGARGNALTREEHELLGFKYSPAFSTPGKPRYVIGEEGTRCSHCETKGKICVITALKWGVAHGSVAVVGCFAGGQHACSLSTLRSDHEWLPLGNGRLQQKLKPKVPAKGASSPSKDKKPNVGELPSSQPSPTAPETLTNDLMSTTEEAELEKVALAEQPPRKRQKILDGQGNNPATSSTAQPLPARSPANPAPAFAPVQPLRRLSQAQSPCGTAPAPPPPTPAQEPQPATISPAPRTMELAKQSVAGVIPVQTFAGVTPEANSSMSPSAVSNLLSATDSTSLQWLKLISKDIGRIYENQNKVIVDVAELKASHKTAGNDMAQLKANQHSIAADIAKIIEKQQSIAEQQQTMNSDACQLGQNQLQLGQNQLQLGENQHSMVDDMKMLVGNMDKMAHDISEASKSHQTITRSIAAIQTSQTELSSRIADMDRSKDEVARLKEEVAVAEVAMNSQRELLRIQRVILDQLQGKTGQ</sequence>
<feature type="coiled-coil region" evidence="1">
    <location>
        <begin position="440"/>
        <end position="467"/>
    </location>
</feature>
<organism evidence="3 4">
    <name type="scientific">Apiotrichum porosum</name>
    <dbReference type="NCBI Taxonomy" id="105984"/>
    <lineage>
        <taxon>Eukaryota</taxon>
        <taxon>Fungi</taxon>
        <taxon>Dikarya</taxon>
        <taxon>Basidiomycota</taxon>
        <taxon>Agaricomycotina</taxon>
        <taxon>Tremellomycetes</taxon>
        <taxon>Trichosporonales</taxon>
        <taxon>Trichosporonaceae</taxon>
        <taxon>Apiotrichum</taxon>
    </lineage>
</organism>
<evidence type="ECO:0000256" key="1">
    <source>
        <dbReference type="SAM" id="Coils"/>
    </source>
</evidence>
<feature type="region of interest" description="Disordered" evidence="2">
    <location>
        <begin position="164"/>
        <end position="244"/>
    </location>
</feature>
<reference evidence="3 4" key="1">
    <citation type="submission" date="2018-11" db="EMBL/GenBank/DDBJ databases">
        <title>Genome sequence of Apiotrichum porosum DSM 27194.</title>
        <authorList>
            <person name="Aliyu H."/>
            <person name="Gorte O."/>
            <person name="Ochsenreither K."/>
        </authorList>
    </citation>
    <scope>NUCLEOTIDE SEQUENCE [LARGE SCALE GENOMIC DNA]</scope>
    <source>
        <strain evidence="3 4">DSM 27194</strain>
    </source>
</reference>
<keyword evidence="1" id="KW-0175">Coiled coil</keyword>
<evidence type="ECO:0000313" key="3">
    <source>
        <dbReference type="EMBL" id="RSH86318.1"/>
    </source>
</evidence>
<keyword evidence="4" id="KW-1185">Reference proteome</keyword>
<dbReference type="GeneID" id="39589105"/>
<dbReference type="AlphaFoldDB" id="A0A427Y5F8"/>
<gene>
    <name evidence="3" type="ORF">EHS24_004562</name>
</gene>
<feature type="compositionally biased region" description="Polar residues" evidence="2">
    <location>
        <begin position="137"/>
        <end position="150"/>
    </location>
</feature>
<evidence type="ECO:0000313" key="4">
    <source>
        <dbReference type="Proteomes" id="UP000279236"/>
    </source>
</evidence>
<protein>
    <submittedName>
        <fullName evidence="3">Uncharacterized protein</fullName>
    </submittedName>
</protein>
<proteinExistence type="predicted"/>
<accession>A0A427Y5F8</accession>
<evidence type="ECO:0000256" key="2">
    <source>
        <dbReference type="SAM" id="MobiDB-lite"/>
    </source>
</evidence>
<feature type="compositionally biased region" description="Polar residues" evidence="2">
    <location>
        <begin position="182"/>
        <end position="193"/>
    </location>
</feature>
<feature type="region of interest" description="Disordered" evidence="2">
    <location>
        <begin position="106"/>
        <end position="150"/>
    </location>
</feature>
<dbReference type="Proteomes" id="UP000279236">
    <property type="component" value="Unassembled WGS sequence"/>
</dbReference>
<comment type="caution">
    <text evidence="3">The sequence shown here is derived from an EMBL/GenBank/DDBJ whole genome shotgun (WGS) entry which is preliminary data.</text>
</comment>
<feature type="compositionally biased region" description="Pro residues" evidence="2">
    <location>
        <begin position="227"/>
        <end position="237"/>
    </location>
</feature>
<dbReference type="RefSeq" id="XP_028479103.1">
    <property type="nucleotide sequence ID" value="XM_028620131.1"/>
</dbReference>
<name>A0A427Y5F8_9TREE</name>
<dbReference type="EMBL" id="RSCE01000002">
    <property type="protein sequence ID" value="RSH86318.1"/>
    <property type="molecule type" value="Genomic_DNA"/>
</dbReference>